<organism evidence="2 3">
    <name type="scientific">Streblomastix strix</name>
    <dbReference type="NCBI Taxonomy" id="222440"/>
    <lineage>
        <taxon>Eukaryota</taxon>
        <taxon>Metamonada</taxon>
        <taxon>Preaxostyla</taxon>
        <taxon>Oxymonadida</taxon>
        <taxon>Streblomastigidae</taxon>
        <taxon>Streblomastix</taxon>
    </lineage>
</organism>
<dbReference type="Proteomes" id="UP000324800">
    <property type="component" value="Unassembled WGS sequence"/>
</dbReference>
<evidence type="ECO:0000313" key="3">
    <source>
        <dbReference type="Proteomes" id="UP000324800"/>
    </source>
</evidence>
<comment type="caution">
    <text evidence="2">The sequence shown here is derived from an EMBL/GenBank/DDBJ whole genome shotgun (WGS) entry which is preliminary data.</text>
</comment>
<keyword evidence="1" id="KW-0812">Transmembrane</keyword>
<proteinExistence type="predicted"/>
<name>A0A5J4V7N0_9EUKA</name>
<gene>
    <name evidence="2" type="ORF">EZS28_025785</name>
</gene>
<dbReference type="EMBL" id="SNRW01008985">
    <property type="protein sequence ID" value="KAA6378687.1"/>
    <property type="molecule type" value="Genomic_DNA"/>
</dbReference>
<keyword evidence="1" id="KW-1133">Transmembrane helix</keyword>
<sequence>MLMVVTLHLSRNGISTEIPHYSEGMTQILVYKHYTTAEYLEKGFQQSMCSSRRKLETELIQVITVGYLVISGSIYGPNRCEWLLRQLRGIIVQVRCVCLIPEMLMMEWIIILVAVIVIVMVQFNLNCCCC</sequence>
<reference evidence="2 3" key="1">
    <citation type="submission" date="2019-03" db="EMBL/GenBank/DDBJ databases">
        <title>Single cell metagenomics reveals metabolic interactions within the superorganism composed of flagellate Streblomastix strix and complex community of Bacteroidetes bacteria on its surface.</title>
        <authorList>
            <person name="Treitli S.C."/>
            <person name="Kolisko M."/>
            <person name="Husnik F."/>
            <person name="Keeling P."/>
            <person name="Hampl V."/>
        </authorList>
    </citation>
    <scope>NUCLEOTIDE SEQUENCE [LARGE SCALE GENOMIC DNA]</scope>
    <source>
        <strain evidence="2">ST1C</strain>
    </source>
</reference>
<evidence type="ECO:0000256" key="1">
    <source>
        <dbReference type="SAM" id="Phobius"/>
    </source>
</evidence>
<protein>
    <submittedName>
        <fullName evidence="2">Uncharacterized protein</fullName>
    </submittedName>
</protein>
<dbReference type="AlphaFoldDB" id="A0A5J4V7N0"/>
<accession>A0A5J4V7N0</accession>
<feature type="transmembrane region" description="Helical" evidence="1">
    <location>
        <begin position="97"/>
        <end position="121"/>
    </location>
</feature>
<keyword evidence="1" id="KW-0472">Membrane</keyword>
<evidence type="ECO:0000313" key="2">
    <source>
        <dbReference type="EMBL" id="KAA6378687.1"/>
    </source>
</evidence>